<keyword evidence="2" id="KW-1185">Reference proteome</keyword>
<dbReference type="InterPro" id="IPR021791">
    <property type="entry name" value="Phage_TAC_11"/>
</dbReference>
<organism evidence="1 2">
    <name type="scientific">Blastomonas natatoria</name>
    <dbReference type="NCBI Taxonomy" id="34015"/>
    <lineage>
        <taxon>Bacteria</taxon>
        <taxon>Pseudomonadati</taxon>
        <taxon>Pseudomonadota</taxon>
        <taxon>Alphaproteobacteria</taxon>
        <taxon>Sphingomonadales</taxon>
        <taxon>Sphingomonadaceae</taxon>
        <taxon>Blastomonas</taxon>
    </lineage>
</organism>
<name>A0A2V3V2L0_9SPHN</name>
<dbReference type="AlphaFoldDB" id="A0A2V3V2L0"/>
<comment type="caution">
    <text evidence="1">The sequence shown here is derived from an EMBL/GenBank/DDBJ whole genome shotgun (WGS) entry which is preliminary data.</text>
</comment>
<proteinExistence type="predicted"/>
<dbReference type="Proteomes" id="UP000248014">
    <property type="component" value="Unassembled WGS sequence"/>
</dbReference>
<evidence type="ECO:0000313" key="2">
    <source>
        <dbReference type="Proteomes" id="UP000248014"/>
    </source>
</evidence>
<accession>A0A2V3V2L0</accession>
<sequence length="147" mass="15798">MQTRVEMPFGDGEYVFWLPLPQVVELERVTGRPMLAIEESLRQAIGGTGDGELSFLGGGSANAKDVLDVLRLGLIGGNSGMVDGEEVEVGPIRAKQLVEQYAYPARPLSEGVVQAWRVLSAAIFGVELKKKAEPDPGENPSDTEKDS</sequence>
<dbReference type="RefSeq" id="WP_167398494.1">
    <property type="nucleotide sequence ID" value="NZ_QJJM01000006.1"/>
</dbReference>
<protein>
    <submittedName>
        <fullName evidence="1">Tail tube GTA-gp10-like protein</fullName>
    </submittedName>
</protein>
<dbReference type="EMBL" id="QJJM01000006">
    <property type="protein sequence ID" value="PXW75983.1"/>
    <property type="molecule type" value="Genomic_DNA"/>
</dbReference>
<reference evidence="1 2" key="1">
    <citation type="submission" date="2018-05" db="EMBL/GenBank/DDBJ databases">
        <title>Genomic Encyclopedia of Type Strains, Phase IV (KMG-IV): sequencing the most valuable type-strain genomes for metagenomic binning, comparative biology and taxonomic classification.</title>
        <authorList>
            <person name="Goeker M."/>
        </authorList>
    </citation>
    <scope>NUCLEOTIDE SEQUENCE [LARGE SCALE GENOMIC DNA]</scope>
    <source>
        <strain evidence="1 2">DSM 3183</strain>
    </source>
</reference>
<dbReference type="Pfam" id="PF11836">
    <property type="entry name" value="Phage_TAC_11"/>
    <property type="match status" value="1"/>
</dbReference>
<evidence type="ECO:0000313" key="1">
    <source>
        <dbReference type="EMBL" id="PXW75983.1"/>
    </source>
</evidence>
<gene>
    <name evidence="1" type="ORF">C7451_106147</name>
</gene>